<dbReference type="OrthoDB" id="4062651at2759"/>
<dbReference type="PANTHER" id="PTHR26392">
    <property type="entry name" value="MITOGEN-ACTIVATED PROTEIN KINASE KINASE KINASE 7-RELATED"/>
    <property type="match status" value="1"/>
</dbReference>
<dbReference type="SMART" id="SM00220">
    <property type="entry name" value="S_TKc"/>
    <property type="match status" value="1"/>
</dbReference>
<protein>
    <submittedName>
        <fullName evidence="5">Dual specificity protein kinase shkA</fullName>
    </submittedName>
</protein>
<feature type="domain" description="Protein kinase" evidence="4">
    <location>
        <begin position="716"/>
        <end position="996"/>
    </location>
</feature>
<dbReference type="PROSITE" id="PS00675">
    <property type="entry name" value="SIGMA54_INTERACT_1"/>
    <property type="match status" value="1"/>
</dbReference>
<evidence type="ECO:0000313" key="5">
    <source>
        <dbReference type="EMBL" id="OWF42780.1"/>
    </source>
</evidence>
<dbReference type="EMBL" id="NEDP02005221">
    <property type="protein sequence ID" value="OWF42780.1"/>
    <property type="molecule type" value="Genomic_DNA"/>
</dbReference>
<dbReference type="SUPFAM" id="SSF56112">
    <property type="entry name" value="Protein kinase-like (PK-like)"/>
    <property type="match status" value="1"/>
</dbReference>
<dbReference type="AlphaFoldDB" id="A0A210Q217"/>
<keyword evidence="5" id="KW-0418">Kinase</keyword>
<keyword evidence="6" id="KW-1185">Reference proteome</keyword>
<accession>A0A210Q217</accession>
<dbReference type="InterPro" id="IPR011009">
    <property type="entry name" value="Kinase-like_dom_sf"/>
</dbReference>
<dbReference type="Pfam" id="PF00069">
    <property type="entry name" value="Pkinase"/>
    <property type="match status" value="1"/>
</dbReference>
<dbReference type="PROSITE" id="PS00107">
    <property type="entry name" value="PROTEIN_KINASE_ATP"/>
    <property type="match status" value="1"/>
</dbReference>
<evidence type="ECO:0000256" key="2">
    <source>
        <dbReference type="ARBA" id="ARBA00022840"/>
    </source>
</evidence>
<dbReference type="PROSITE" id="PS00108">
    <property type="entry name" value="PROTEIN_KINASE_ST"/>
    <property type="match status" value="1"/>
</dbReference>
<dbReference type="InterPro" id="IPR017441">
    <property type="entry name" value="Protein_kinase_ATP_BS"/>
</dbReference>
<keyword evidence="1 3" id="KW-0547">Nucleotide-binding</keyword>
<dbReference type="SUPFAM" id="SSF52540">
    <property type="entry name" value="P-loop containing nucleoside triphosphate hydrolases"/>
    <property type="match status" value="1"/>
</dbReference>
<keyword evidence="2 3" id="KW-0067">ATP-binding</keyword>
<sequence length="996" mass="114507">MANSGESYRICTVDDILKIPDMRTAMEILRRWGLGTKGLKSKDMAVEIIMDHWKKNKSTLQAEAPKKDRNGLYDAIADDVQYRKRLRAFYDQLLEYISSLPNNYRRDLEGVFPNLQKTIDDKKRDVISPDCTVLIAGETGAGKSSFINLILQVDLLPTKQLRCTTTIVELRKSLDGKKTARLYYKLQEGERKPRPPNELLLDSENTIREIQAKMCFEEDGETPYERIEITWPFPGLEDGIVLVDTPGIGEKRQMTKLVERYLTKSFGFIYILNTANAGGVQKGRLRDFLRMVVNAADDDFNPASTMFIGNKWDQVPDRDKAEVENGIFTKLETCYPGLRRDQIYYISVTDSQKAAIYGGMSAPHVEMLQGMERFLPASLRNKLNIHYRFMSQVLKRSLYSVKVAKVMAVQGMEKQKERIELIKRQMEKLEREARYSVGELRKELDDEVDRLYTETANYLRSKQFVDRMFQWAERDCARVNKEWNRTASEASERIASRLASEINIWEKNKKITATIKEKIIKKFKKDFELMENQIQQIEGVLLDGDTRAVTDLHKSMKRQAPVRQIWKKAKAGDDDESNVKGLGGVVSSVGSIGPEKTVKSIFRSYKADSARQKMTDATDKFIQSIFEKDDLKKKLKRFIGKFVKGIDNIAKMIPEFVRADTELINRISSEMDNMEDNLRNVFPQLLRHSSTLQGQIDMFFVHAIMERDFRLRDVEYSKADILGSGSFADVYKAKLKVTRTPMTVALKVSKDPLKENNVTDILLEDRTSRDLKHPNVVRYYGAVLRMDGSGKHSKVYWMMVLEYCTETLKSLFIDGEYANPGKCPVYSEQVEAIEKMSSYFVQICDGVSYFHQKGFVHRDLKLENILIDSKNIVKLTDVGLTKEAKSISGSIVGSPVYMAPEVLNAKGIYDRKADIYSLAIIIWEMWYGVDAAEHIQEQLFGTLEKAVGQGLRPSFSLLHKPPENWERIIKRSWEFTPELRPEASELKEFFAKFLTH</sequence>
<dbReference type="InterPro" id="IPR000719">
    <property type="entry name" value="Prot_kinase_dom"/>
</dbReference>
<evidence type="ECO:0000259" key="4">
    <source>
        <dbReference type="PROSITE" id="PS50011"/>
    </source>
</evidence>
<keyword evidence="5" id="KW-0808">Transferase</keyword>
<dbReference type="GO" id="GO:0005524">
    <property type="term" value="F:ATP binding"/>
    <property type="evidence" value="ECO:0007669"/>
    <property type="project" value="UniProtKB-UniRule"/>
</dbReference>
<dbReference type="Pfam" id="PF00350">
    <property type="entry name" value="Dynamin_N"/>
    <property type="match status" value="1"/>
</dbReference>
<dbReference type="InterPro" id="IPR025662">
    <property type="entry name" value="Sigma_54_int_dom_ATP-bd_1"/>
</dbReference>
<evidence type="ECO:0000313" key="6">
    <source>
        <dbReference type="Proteomes" id="UP000242188"/>
    </source>
</evidence>
<name>A0A210Q217_MIZYE</name>
<evidence type="ECO:0000256" key="3">
    <source>
        <dbReference type="PROSITE-ProRule" id="PRU10141"/>
    </source>
</evidence>
<proteinExistence type="predicted"/>
<organism evidence="5 6">
    <name type="scientific">Mizuhopecten yessoensis</name>
    <name type="common">Japanese scallop</name>
    <name type="synonym">Patinopecten yessoensis</name>
    <dbReference type="NCBI Taxonomy" id="6573"/>
    <lineage>
        <taxon>Eukaryota</taxon>
        <taxon>Metazoa</taxon>
        <taxon>Spiralia</taxon>
        <taxon>Lophotrochozoa</taxon>
        <taxon>Mollusca</taxon>
        <taxon>Bivalvia</taxon>
        <taxon>Autobranchia</taxon>
        <taxon>Pteriomorphia</taxon>
        <taxon>Pectinida</taxon>
        <taxon>Pectinoidea</taxon>
        <taxon>Pectinidae</taxon>
        <taxon>Mizuhopecten</taxon>
    </lineage>
</organism>
<gene>
    <name evidence="5" type="ORF">KP79_PYT10873</name>
</gene>
<dbReference type="Gene3D" id="1.10.510.10">
    <property type="entry name" value="Transferase(Phosphotransferase) domain 1"/>
    <property type="match status" value="1"/>
</dbReference>
<dbReference type="InterPro" id="IPR045063">
    <property type="entry name" value="Dynamin_N"/>
</dbReference>
<dbReference type="STRING" id="6573.A0A210Q217"/>
<dbReference type="InterPro" id="IPR027417">
    <property type="entry name" value="P-loop_NTPase"/>
</dbReference>
<reference evidence="5 6" key="1">
    <citation type="journal article" date="2017" name="Nat. Ecol. Evol.">
        <title>Scallop genome provides insights into evolution of bilaterian karyotype and development.</title>
        <authorList>
            <person name="Wang S."/>
            <person name="Zhang J."/>
            <person name="Jiao W."/>
            <person name="Li J."/>
            <person name="Xun X."/>
            <person name="Sun Y."/>
            <person name="Guo X."/>
            <person name="Huan P."/>
            <person name="Dong B."/>
            <person name="Zhang L."/>
            <person name="Hu X."/>
            <person name="Sun X."/>
            <person name="Wang J."/>
            <person name="Zhao C."/>
            <person name="Wang Y."/>
            <person name="Wang D."/>
            <person name="Huang X."/>
            <person name="Wang R."/>
            <person name="Lv J."/>
            <person name="Li Y."/>
            <person name="Zhang Z."/>
            <person name="Liu B."/>
            <person name="Lu W."/>
            <person name="Hui Y."/>
            <person name="Liang J."/>
            <person name="Zhou Z."/>
            <person name="Hou R."/>
            <person name="Li X."/>
            <person name="Liu Y."/>
            <person name="Li H."/>
            <person name="Ning X."/>
            <person name="Lin Y."/>
            <person name="Zhao L."/>
            <person name="Xing Q."/>
            <person name="Dou J."/>
            <person name="Li Y."/>
            <person name="Mao J."/>
            <person name="Guo H."/>
            <person name="Dou H."/>
            <person name="Li T."/>
            <person name="Mu C."/>
            <person name="Jiang W."/>
            <person name="Fu Q."/>
            <person name="Fu X."/>
            <person name="Miao Y."/>
            <person name="Liu J."/>
            <person name="Yu Q."/>
            <person name="Li R."/>
            <person name="Liao H."/>
            <person name="Li X."/>
            <person name="Kong Y."/>
            <person name="Jiang Z."/>
            <person name="Chourrout D."/>
            <person name="Li R."/>
            <person name="Bao Z."/>
        </authorList>
    </citation>
    <scope>NUCLEOTIDE SEQUENCE [LARGE SCALE GENOMIC DNA]</scope>
    <source>
        <strain evidence="5 6">PY_sf001</strain>
    </source>
</reference>
<dbReference type="CDD" id="cd00180">
    <property type="entry name" value="PKc"/>
    <property type="match status" value="1"/>
</dbReference>
<evidence type="ECO:0000256" key="1">
    <source>
        <dbReference type="ARBA" id="ARBA00022741"/>
    </source>
</evidence>
<dbReference type="PANTHER" id="PTHR26392:SF92">
    <property type="entry name" value="PROTEIN KINASE DOMAIN-CONTAINING PROTEIN"/>
    <property type="match status" value="1"/>
</dbReference>
<dbReference type="Proteomes" id="UP000242188">
    <property type="component" value="Unassembled WGS sequence"/>
</dbReference>
<dbReference type="InterPro" id="IPR008271">
    <property type="entry name" value="Ser/Thr_kinase_AS"/>
</dbReference>
<dbReference type="Gene3D" id="3.40.50.300">
    <property type="entry name" value="P-loop containing nucleotide triphosphate hydrolases"/>
    <property type="match status" value="1"/>
</dbReference>
<feature type="binding site" evidence="3">
    <location>
        <position position="747"/>
    </location>
    <ligand>
        <name>ATP</name>
        <dbReference type="ChEBI" id="CHEBI:30616"/>
    </ligand>
</feature>
<dbReference type="PROSITE" id="PS50011">
    <property type="entry name" value="PROTEIN_KINASE_DOM"/>
    <property type="match status" value="1"/>
</dbReference>
<dbReference type="GO" id="GO:0004672">
    <property type="term" value="F:protein kinase activity"/>
    <property type="evidence" value="ECO:0007669"/>
    <property type="project" value="InterPro"/>
</dbReference>
<comment type="caution">
    <text evidence="5">The sequence shown here is derived from an EMBL/GenBank/DDBJ whole genome shotgun (WGS) entry which is preliminary data.</text>
</comment>